<dbReference type="EMBL" id="JARIHO010000028">
    <property type="protein sequence ID" value="KAJ7339015.1"/>
    <property type="molecule type" value="Genomic_DNA"/>
</dbReference>
<comment type="caution">
    <text evidence="1">The sequence shown here is derived from an EMBL/GenBank/DDBJ whole genome shotgun (WGS) entry which is preliminary data.</text>
</comment>
<dbReference type="Proteomes" id="UP001218218">
    <property type="component" value="Unassembled WGS sequence"/>
</dbReference>
<feature type="non-terminal residue" evidence="1">
    <location>
        <position position="1"/>
    </location>
</feature>
<reference evidence="1" key="1">
    <citation type="submission" date="2023-03" db="EMBL/GenBank/DDBJ databases">
        <title>Massive genome expansion in bonnet fungi (Mycena s.s.) driven by repeated elements and novel gene families across ecological guilds.</title>
        <authorList>
            <consortium name="Lawrence Berkeley National Laboratory"/>
            <person name="Harder C.B."/>
            <person name="Miyauchi S."/>
            <person name="Viragh M."/>
            <person name="Kuo A."/>
            <person name="Thoen E."/>
            <person name="Andreopoulos B."/>
            <person name="Lu D."/>
            <person name="Skrede I."/>
            <person name="Drula E."/>
            <person name="Henrissat B."/>
            <person name="Morin E."/>
            <person name="Kohler A."/>
            <person name="Barry K."/>
            <person name="LaButti K."/>
            <person name="Morin E."/>
            <person name="Salamov A."/>
            <person name="Lipzen A."/>
            <person name="Mereny Z."/>
            <person name="Hegedus B."/>
            <person name="Baldrian P."/>
            <person name="Stursova M."/>
            <person name="Weitz H."/>
            <person name="Taylor A."/>
            <person name="Grigoriev I.V."/>
            <person name="Nagy L.G."/>
            <person name="Martin F."/>
            <person name="Kauserud H."/>
        </authorList>
    </citation>
    <scope>NUCLEOTIDE SEQUENCE</scope>
    <source>
        <strain evidence="1">CBHHK002</strain>
    </source>
</reference>
<evidence type="ECO:0000313" key="2">
    <source>
        <dbReference type="Proteomes" id="UP001218218"/>
    </source>
</evidence>
<protein>
    <submittedName>
        <fullName evidence="1">Uncharacterized protein</fullName>
    </submittedName>
</protein>
<evidence type="ECO:0000313" key="1">
    <source>
        <dbReference type="EMBL" id="KAJ7339015.1"/>
    </source>
</evidence>
<keyword evidence="2" id="KW-1185">Reference proteome</keyword>
<name>A0AAD6ZTD0_9AGAR</name>
<proteinExistence type="predicted"/>
<dbReference type="AlphaFoldDB" id="A0AAD6ZTD0"/>
<accession>A0AAD6ZTD0</accession>
<sequence>MPPQSCLNLLAPRLPLELERKIFESAALARPMSIPHLMLVAWRVKEWVGPLLYHVVFLCSPSPMRKSHSRTFGLPTFTEDALQQRPTTCFRRAKHLFIGFKVDPSAVESWLPACSGVTNLFAQISYPTKMLHALSVLCSVRHLTIDIRSLSRTDGPCPLFRSVTHLELFELYDIGSEPEDGADRLSDNLALIPHLTHIAFNPKLPKMVSHAALAADTRLQCIAFLVSAPYTLKKTSPLLEDDRFVCVQQNLDYRLDWLRGAVTGDDYWALAEAFIAARLAGRVDRMCLHCLHSPACLILLICEIQDRATTFPTDICRGRSENGICTPIPYTVYSLMYYINY</sequence>
<organism evidence="1 2">
    <name type="scientific">Mycena albidolilacea</name>
    <dbReference type="NCBI Taxonomy" id="1033008"/>
    <lineage>
        <taxon>Eukaryota</taxon>
        <taxon>Fungi</taxon>
        <taxon>Dikarya</taxon>
        <taxon>Basidiomycota</taxon>
        <taxon>Agaricomycotina</taxon>
        <taxon>Agaricomycetes</taxon>
        <taxon>Agaricomycetidae</taxon>
        <taxon>Agaricales</taxon>
        <taxon>Marasmiineae</taxon>
        <taxon>Mycenaceae</taxon>
        <taxon>Mycena</taxon>
    </lineage>
</organism>
<gene>
    <name evidence="1" type="ORF">DFH08DRAFT_938803</name>
</gene>